<keyword evidence="2" id="KW-1185">Reference proteome</keyword>
<name>A0ABN1QW08_9ACTN</name>
<sequence length="59" mass="6796">MDAFAKGAGQRHPQQMALLREVADMDVDHTELPGREGAEPVTYFRLDLDREQRHVFDDI</sequence>
<dbReference type="Proteomes" id="UP001500665">
    <property type="component" value="Unassembled WGS sequence"/>
</dbReference>
<gene>
    <name evidence="1" type="ORF">GCM10009550_24500</name>
</gene>
<reference evidence="1 2" key="1">
    <citation type="journal article" date="2019" name="Int. J. Syst. Evol. Microbiol.">
        <title>The Global Catalogue of Microorganisms (GCM) 10K type strain sequencing project: providing services to taxonomists for standard genome sequencing and annotation.</title>
        <authorList>
            <consortium name="The Broad Institute Genomics Platform"/>
            <consortium name="The Broad Institute Genome Sequencing Center for Infectious Disease"/>
            <person name="Wu L."/>
            <person name="Ma J."/>
        </authorList>
    </citation>
    <scope>NUCLEOTIDE SEQUENCE [LARGE SCALE GENOMIC DNA]</scope>
    <source>
        <strain evidence="1 2">JCM 10696</strain>
    </source>
</reference>
<organism evidence="1 2">
    <name type="scientific">Actinocorallia libanotica</name>
    <dbReference type="NCBI Taxonomy" id="46162"/>
    <lineage>
        <taxon>Bacteria</taxon>
        <taxon>Bacillati</taxon>
        <taxon>Actinomycetota</taxon>
        <taxon>Actinomycetes</taxon>
        <taxon>Streptosporangiales</taxon>
        <taxon>Thermomonosporaceae</taxon>
        <taxon>Actinocorallia</taxon>
    </lineage>
</organism>
<dbReference type="EMBL" id="BAAAHH010000008">
    <property type="protein sequence ID" value="GAA0948295.1"/>
    <property type="molecule type" value="Genomic_DNA"/>
</dbReference>
<protein>
    <submittedName>
        <fullName evidence="1">Uncharacterized protein</fullName>
    </submittedName>
</protein>
<accession>A0ABN1QW08</accession>
<evidence type="ECO:0000313" key="1">
    <source>
        <dbReference type="EMBL" id="GAA0948295.1"/>
    </source>
</evidence>
<evidence type="ECO:0000313" key="2">
    <source>
        <dbReference type="Proteomes" id="UP001500665"/>
    </source>
</evidence>
<proteinExistence type="predicted"/>
<comment type="caution">
    <text evidence="1">The sequence shown here is derived from an EMBL/GenBank/DDBJ whole genome shotgun (WGS) entry which is preliminary data.</text>
</comment>